<dbReference type="InterPro" id="IPR006059">
    <property type="entry name" value="SBP"/>
</dbReference>
<evidence type="ECO:0000313" key="3">
    <source>
        <dbReference type="EMBL" id="GGG49624.1"/>
    </source>
</evidence>
<dbReference type="CDD" id="cd13589">
    <property type="entry name" value="PBP2_polyamine_RpCGA009"/>
    <property type="match status" value="1"/>
</dbReference>
<proteinExistence type="predicted"/>
<dbReference type="GO" id="GO:0030975">
    <property type="term" value="F:thiamine binding"/>
    <property type="evidence" value="ECO:0007669"/>
    <property type="project" value="TreeGrafter"/>
</dbReference>
<sequence length="345" mass="37714">MGRFRRSLAATAMAAGLLAGAAATTARSQELNVALFGGSFAENVRTCVAEPFQRATGARVNFVLGNSVQNAARLRATRGRPDVDIAYMDLQVAVQAKNEGLLDQVDAARLTNLPDIYPSAVDPDRRWIGFMYSSTAIAYNPRELRNPPQAWADLWSPSLRGKLAIGDITATSGQHFLIAAARINGGSVENVEPGFRAIRDLRPHVVTLYTQADQVVQLIERGDIAAAVWFSDRVGAAARSGVPVAVVFPREGAVGILPTFSIPIGARSKALAEQYMDRALGAEAQRCFAERQFAGPTNRRVELPDELARLVPYRESVERMYFPPPEIVARSLPAWTERWNREIAR</sequence>
<reference evidence="3 4" key="1">
    <citation type="journal article" date="2014" name="Int. J. Syst. Evol. Microbiol.">
        <title>Complete genome sequence of Corynebacterium casei LMG S-19264T (=DSM 44701T), isolated from a smear-ripened cheese.</title>
        <authorList>
            <consortium name="US DOE Joint Genome Institute (JGI-PGF)"/>
            <person name="Walter F."/>
            <person name="Albersmeier A."/>
            <person name="Kalinowski J."/>
            <person name="Ruckert C."/>
        </authorList>
    </citation>
    <scope>NUCLEOTIDE SEQUENCE [LARGE SCALE GENOMIC DNA]</scope>
    <source>
        <strain evidence="3 4">CGMCC 1.16330</strain>
    </source>
</reference>
<dbReference type="GO" id="GO:0015888">
    <property type="term" value="P:thiamine transport"/>
    <property type="evidence" value="ECO:0007669"/>
    <property type="project" value="TreeGrafter"/>
</dbReference>
<evidence type="ECO:0000313" key="4">
    <source>
        <dbReference type="Proteomes" id="UP000597507"/>
    </source>
</evidence>
<comment type="caution">
    <text evidence="3">The sequence shown here is derived from an EMBL/GenBank/DDBJ whole genome shotgun (WGS) entry which is preliminary data.</text>
</comment>
<evidence type="ECO:0000256" key="1">
    <source>
        <dbReference type="ARBA" id="ARBA00022729"/>
    </source>
</evidence>
<dbReference type="EMBL" id="BMKS01000020">
    <property type="protein sequence ID" value="GGG49624.1"/>
    <property type="molecule type" value="Genomic_DNA"/>
</dbReference>
<dbReference type="RefSeq" id="WP_188903696.1">
    <property type="nucleotide sequence ID" value="NZ_BMKS01000020.1"/>
</dbReference>
<name>A0A8J3EE57_9PROT</name>
<dbReference type="PANTHER" id="PTHR30006:SF2">
    <property type="entry name" value="ABC TRANSPORTER SUBSTRATE-BINDING PROTEIN"/>
    <property type="match status" value="1"/>
</dbReference>
<accession>A0A8J3EE57</accession>
<evidence type="ECO:0000256" key="2">
    <source>
        <dbReference type="SAM" id="SignalP"/>
    </source>
</evidence>
<feature type="signal peptide" evidence="2">
    <location>
        <begin position="1"/>
        <end position="21"/>
    </location>
</feature>
<dbReference type="Gene3D" id="3.40.190.10">
    <property type="entry name" value="Periplasmic binding protein-like II"/>
    <property type="match status" value="2"/>
</dbReference>
<dbReference type="Pfam" id="PF13416">
    <property type="entry name" value="SBP_bac_8"/>
    <property type="match status" value="1"/>
</dbReference>
<dbReference type="GO" id="GO:0030976">
    <property type="term" value="F:thiamine pyrophosphate binding"/>
    <property type="evidence" value="ECO:0007669"/>
    <property type="project" value="TreeGrafter"/>
</dbReference>
<gene>
    <name evidence="3" type="ORF">GCM10010964_41150</name>
</gene>
<keyword evidence="4" id="KW-1185">Reference proteome</keyword>
<protein>
    <submittedName>
        <fullName evidence="3">ABC transporter substrate-binding protein</fullName>
    </submittedName>
</protein>
<feature type="chain" id="PRO_5035239186" evidence="2">
    <location>
        <begin position="22"/>
        <end position="345"/>
    </location>
</feature>
<dbReference type="PANTHER" id="PTHR30006">
    <property type="entry name" value="THIAMINE-BINDING PERIPLASMIC PROTEIN-RELATED"/>
    <property type="match status" value="1"/>
</dbReference>
<dbReference type="Proteomes" id="UP000597507">
    <property type="component" value="Unassembled WGS sequence"/>
</dbReference>
<keyword evidence="1 2" id="KW-0732">Signal</keyword>
<dbReference type="GO" id="GO:0030288">
    <property type="term" value="C:outer membrane-bounded periplasmic space"/>
    <property type="evidence" value="ECO:0007669"/>
    <property type="project" value="TreeGrafter"/>
</dbReference>
<dbReference type="AlphaFoldDB" id="A0A8J3EE57"/>
<dbReference type="SUPFAM" id="SSF53850">
    <property type="entry name" value="Periplasmic binding protein-like II"/>
    <property type="match status" value="1"/>
</dbReference>
<organism evidence="3 4">
    <name type="scientific">Caldovatus sediminis</name>
    <dbReference type="NCBI Taxonomy" id="2041189"/>
    <lineage>
        <taxon>Bacteria</taxon>
        <taxon>Pseudomonadati</taxon>
        <taxon>Pseudomonadota</taxon>
        <taxon>Alphaproteobacteria</taxon>
        <taxon>Acetobacterales</taxon>
        <taxon>Roseomonadaceae</taxon>
        <taxon>Caldovatus</taxon>
    </lineage>
</organism>